<dbReference type="SUPFAM" id="SSF53474">
    <property type="entry name" value="alpha/beta-Hydrolases"/>
    <property type="match status" value="1"/>
</dbReference>
<evidence type="ECO:0000313" key="4">
    <source>
        <dbReference type="EMBL" id="AWV97933.1"/>
    </source>
</evidence>
<gene>
    <name evidence="4" type="ORF">DJ013_07025</name>
</gene>
<dbReference type="Proteomes" id="UP000249873">
    <property type="component" value="Chromosome"/>
</dbReference>
<evidence type="ECO:0000259" key="3">
    <source>
        <dbReference type="Pfam" id="PF20434"/>
    </source>
</evidence>
<dbReference type="PANTHER" id="PTHR48081">
    <property type="entry name" value="AB HYDROLASE SUPERFAMILY PROTEIN C4A8.06C"/>
    <property type="match status" value="1"/>
</dbReference>
<dbReference type="KEGG" id="als:DJ013_07025"/>
<dbReference type="OrthoDB" id="9777975at2"/>
<dbReference type="Pfam" id="PF20434">
    <property type="entry name" value="BD-FAE"/>
    <property type="match status" value="1"/>
</dbReference>
<evidence type="ECO:0000256" key="2">
    <source>
        <dbReference type="SAM" id="SignalP"/>
    </source>
</evidence>
<dbReference type="PROSITE" id="PS51257">
    <property type="entry name" value="PROKAR_LIPOPROTEIN"/>
    <property type="match status" value="1"/>
</dbReference>
<keyword evidence="2" id="KW-0732">Signal</keyword>
<dbReference type="InterPro" id="IPR050300">
    <property type="entry name" value="GDXG_lipolytic_enzyme"/>
</dbReference>
<name>A0A2Z4GAI0_9BACT</name>
<dbReference type="GO" id="GO:0016787">
    <property type="term" value="F:hydrolase activity"/>
    <property type="evidence" value="ECO:0007669"/>
    <property type="project" value="UniProtKB-KW"/>
</dbReference>
<dbReference type="AlphaFoldDB" id="A0A2Z4GAI0"/>
<dbReference type="InterPro" id="IPR049492">
    <property type="entry name" value="BD-FAE-like_dom"/>
</dbReference>
<evidence type="ECO:0000256" key="1">
    <source>
        <dbReference type="ARBA" id="ARBA00022801"/>
    </source>
</evidence>
<keyword evidence="5" id="KW-1185">Reference proteome</keyword>
<reference evidence="4 5" key="1">
    <citation type="submission" date="2018-05" db="EMBL/GenBank/DDBJ databases">
        <title>Complete genome sequence of Arcticibacterium luteifluviistationis SM1504T, a cytophagaceae bacterium isolated from Arctic surface seawater.</title>
        <authorList>
            <person name="Li Y."/>
            <person name="Qin Q.-L."/>
        </authorList>
    </citation>
    <scope>NUCLEOTIDE SEQUENCE [LARGE SCALE GENOMIC DNA]</scope>
    <source>
        <strain evidence="4 5">SM1504</strain>
    </source>
</reference>
<keyword evidence="1" id="KW-0378">Hydrolase</keyword>
<dbReference type="Gene3D" id="3.40.50.1820">
    <property type="entry name" value="alpha/beta hydrolase"/>
    <property type="match status" value="1"/>
</dbReference>
<dbReference type="EMBL" id="CP029480">
    <property type="protein sequence ID" value="AWV97933.1"/>
    <property type="molecule type" value="Genomic_DNA"/>
</dbReference>
<feature type="signal peptide" evidence="2">
    <location>
        <begin position="1"/>
        <end position="23"/>
    </location>
</feature>
<protein>
    <recommendedName>
        <fullName evidence="3">BD-FAE-like domain-containing protein</fullName>
    </recommendedName>
</protein>
<accession>A0A2Z4GAI0</accession>
<sequence length="304" mass="34244">MKTLYTSAIILSFLGLVSCSNFDIISPLNSNKKVISFEEKLTANNVQGYEVKFDQSYGENRFQKYDIYTPKIDTSNANLKSVSMVMIHGGGWSILDKSFLNSVVEQYKKRNLNLTIFNINHRLAGIDEVRFADIMKDFDIFFEHHDSLKTNLNLSDDVILWGYSSGGHLALSYAYQFSKIKIKAVAAFVAPTDLTDDYIHQGIFDDKNRNLTELLIGKPYSENPDAYQEASPYYFANGNSTSTILIYGGNDNLVKKEQGEKLNAVLKSKKVKTEYLVIPGATHDLGDKMDGITDDVISFMKNVK</sequence>
<feature type="chain" id="PRO_5016284299" description="BD-FAE-like domain-containing protein" evidence="2">
    <location>
        <begin position="24"/>
        <end position="304"/>
    </location>
</feature>
<dbReference type="RefSeq" id="WP_111371035.1">
    <property type="nucleotide sequence ID" value="NZ_CP029480.1"/>
</dbReference>
<proteinExistence type="predicted"/>
<feature type="domain" description="BD-FAE-like" evidence="3">
    <location>
        <begin position="66"/>
        <end position="265"/>
    </location>
</feature>
<evidence type="ECO:0000313" key="5">
    <source>
        <dbReference type="Proteomes" id="UP000249873"/>
    </source>
</evidence>
<dbReference type="InterPro" id="IPR029058">
    <property type="entry name" value="AB_hydrolase_fold"/>
</dbReference>
<organism evidence="4 5">
    <name type="scientific">Arcticibacterium luteifluviistationis</name>
    <dbReference type="NCBI Taxonomy" id="1784714"/>
    <lineage>
        <taxon>Bacteria</taxon>
        <taxon>Pseudomonadati</taxon>
        <taxon>Bacteroidota</taxon>
        <taxon>Cytophagia</taxon>
        <taxon>Cytophagales</taxon>
        <taxon>Leadbetterellaceae</taxon>
        <taxon>Arcticibacterium</taxon>
    </lineage>
</organism>